<dbReference type="Gramene" id="KRH58573">
    <property type="protein sequence ID" value="KRH58573"/>
    <property type="gene ID" value="GLYMA_05G136400"/>
</dbReference>
<evidence type="ECO:0000256" key="3">
    <source>
        <dbReference type="ARBA" id="ARBA00022692"/>
    </source>
</evidence>
<keyword evidence="9" id="KW-1185">Reference proteome</keyword>
<sequence length="420" mass="46884">MCTLTLSASLPALKPAECLGSVCPPATPAQYAVFYFGLYVIALGIGGIKSCVPSFGADQFDDTDPVERIRKWSFFNWYYFSIYLGTPLYRFQKPGGSPVTRMCQVLCASVRKWNLVVPEDSSLLYETPDKRPAIKGNHKLVHSDDLRCLDRAAIVSDSESKSGDYSNPWKLCTVTQVEELKILICMFPMWATGAVFSAVYTQMSTLFVEQGTVMNTHIGSFEIPPASLATVDAISVVLWAPAYDRVIVPFTRKFTGNERGISVLHRVSIGYFISVLSMLAAAIVEIMRLRLARELDLVDEPVAVPLSILWQIPQYFLLGAAEVFAYVGLLEFFYDQSPDTMKTLGIALSPLYFALGNYLSSFILTMVTYFTTQGGKLGWIPDNLNKGHLDYFFLLLAGLSFLNMLVYFVAAKRYKKRKTT</sequence>
<feature type="transmembrane region" description="Helical" evidence="6">
    <location>
        <begin position="391"/>
        <end position="410"/>
    </location>
</feature>
<dbReference type="AlphaFoldDB" id="A0A0R0JV07"/>
<evidence type="ECO:0000256" key="5">
    <source>
        <dbReference type="ARBA" id="ARBA00023136"/>
    </source>
</evidence>
<protein>
    <submittedName>
        <fullName evidence="7 8">Uncharacterized protein</fullName>
    </submittedName>
</protein>
<organism evidence="7">
    <name type="scientific">Glycine max</name>
    <name type="common">Soybean</name>
    <name type="synonym">Glycine hispida</name>
    <dbReference type="NCBI Taxonomy" id="3847"/>
    <lineage>
        <taxon>Eukaryota</taxon>
        <taxon>Viridiplantae</taxon>
        <taxon>Streptophyta</taxon>
        <taxon>Embryophyta</taxon>
        <taxon>Tracheophyta</taxon>
        <taxon>Spermatophyta</taxon>
        <taxon>Magnoliopsida</taxon>
        <taxon>eudicotyledons</taxon>
        <taxon>Gunneridae</taxon>
        <taxon>Pentapetalae</taxon>
        <taxon>rosids</taxon>
        <taxon>fabids</taxon>
        <taxon>Fabales</taxon>
        <taxon>Fabaceae</taxon>
        <taxon>Papilionoideae</taxon>
        <taxon>50 kb inversion clade</taxon>
        <taxon>NPAAA clade</taxon>
        <taxon>indigoferoid/millettioid clade</taxon>
        <taxon>Phaseoleae</taxon>
        <taxon>Glycine</taxon>
        <taxon>Glycine subgen. Soja</taxon>
    </lineage>
</organism>
<dbReference type="InterPro" id="IPR000109">
    <property type="entry name" value="POT_fam"/>
</dbReference>
<dbReference type="PaxDb" id="3847-GLYMA05G26690.1"/>
<feature type="transmembrane region" description="Helical" evidence="6">
    <location>
        <begin position="263"/>
        <end position="284"/>
    </location>
</feature>
<reference evidence="8" key="2">
    <citation type="submission" date="2018-02" db="UniProtKB">
        <authorList>
            <consortium name="EnsemblPlants"/>
        </authorList>
    </citation>
    <scope>IDENTIFICATION</scope>
    <source>
        <strain evidence="8">Williams 82</strain>
    </source>
</reference>
<dbReference type="InParanoid" id="A0A0R0JV07"/>
<dbReference type="Proteomes" id="UP000008827">
    <property type="component" value="Chromosome 5"/>
</dbReference>
<evidence type="ECO:0000256" key="4">
    <source>
        <dbReference type="ARBA" id="ARBA00022989"/>
    </source>
</evidence>
<name>A0A0R0JV07_SOYBN</name>
<comment type="similarity">
    <text evidence="2">Belongs to the major facilitator superfamily. Proton-dependent oligopeptide transporter (POT/PTR) (TC 2.A.17) family.</text>
</comment>
<dbReference type="EnsemblPlants" id="KRH58573">
    <property type="protein sequence ID" value="KRH58573"/>
    <property type="gene ID" value="GLYMA_05G136400"/>
</dbReference>
<gene>
    <name evidence="7" type="ORF">GLYMA_05G136400</name>
</gene>
<dbReference type="EMBL" id="CM000838">
    <property type="protein sequence ID" value="KRH58573.1"/>
    <property type="molecule type" value="Genomic_DNA"/>
</dbReference>
<dbReference type="OMA" id="LEFFNPW"/>
<feature type="transmembrane region" description="Helical" evidence="6">
    <location>
        <begin position="315"/>
        <end position="334"/>
    </location>
</feature>
<feature type="transmembrane region" description="Helical" evidence="6">
    <location>
        <begin position="346"/>
        <end position="371"/>
    </location>
</feature>
<dbReference type="Pfam" id="PF00854">
    <property type="entry name" value="PTR2"/>
    <property type="match status" value="1"/>
</dbReference>
<keyword evidence="3 6" id="KW-0812">Transmembrane</keyword>
<dbReference type="GO" id="GO:0022857">
    <property type="term" value="F:transmembrane transporter activity"/>
    <property type="evidence" value="ECO:0000318"/>
    <property type="project" value="GO_Central"/>
</dbReference>
<comment type="subcellular location">
    <subcellularLocation>
        <location evidence="1">Membrane</location>
        <topology evidence="1">Multi-pass membrane protein</topology>
    </subcellularLocation>
</comment>
<feature type="transmembrane region" description="Helical" evidence="6">
    <location>
        <begin position="180"/>
        <end position="203"/>
    </location>
</feature>
<keyword evidence="4 6" id="KW-1133">Transmembrane helix</keyword>
<dbReference type="SUPFAM" id="SSF103473">
    <property type="entry name" value="MFS general substrate transporter"/>
    <property type="match status" value="1"/>
</dbReference>
<evidence type="ECO:0000313" key="8">
    <source>
        <dbReference type="EnsemblPlants" id="KRH58573"/>
    </source>
</evidence>
<evidence type="ECO:0000313" key="7">
    <source>
        <dbReference type="EMBL" id="KRH58573.1"/>
    </source>
</evidence>
<dbReference type="InterPro" id="IPR036259">
    <property type="entry name" value="MFS_trans_sf"/>
</dbReference>
<dbReference type="SMR" id="A0A0R0JV07"/>
<keyword evidence="5 6" id="KW-0472">Membrane</keyword>
<evidence type="ECO:0000256" key="2">
    <source>
        <dbReference type="ARBA" id="ARBA00005982"/>
    </source>
</evidence>
<dbReference type="Gene3D" id="1.20.1250.20">
    <property type="entry name" value="MFS general substrate transporter like domains"/>
    <property type="match status" value="2"/>
</dbReference>
<evidence type="ECO:0000256" key="6">
    <source>
        <dbReference type="SAM" id="Phobius"/>
    </source>
</evidence>
<feature type="transmembrane region" description="Helical" evidence="6">
    <location>
        <begin position="30"/>
        <end position="48"/>
    </location>
</feature>
<evidence type="ECO:0000313" key="9">
    <source>
        <dbReference type="Proteomes" id="UP000008827"/>
    </source>
</evidence>
<proteinExistence type="inferred from homology"/>
<reference evidence="7 8" key="1">
    <citation type="journal article" date="2010" name="Nature">
        <title>Genome sequence of the palaeopolyploid soybean.</title>
        <authorList>
            <person name="Schmutz J."/>
            <person name="Cannon S.B."/>
            <person name="Schlueter J."/>
            <person name="Ma J."/>
            <person name="Mitros T."/>
            <person name="Nelson W."/>
            <person name="Hyten D.L."/>
            <person name="Song Q."/>
            <person name="Thelen J.J."/>
            <person name="Cheng J."/>
            <person name="Xu D."/>
            <person name="Hellsten U."/>
            <person name="May G.D."/>
            <person name="Yu Y."/>
            <person name="Sakurai T."/>
            <person name="Umezawa T."/>
            <person name="Bhattacharyya M.K."/>
            <person name="Sandhu D."/>
            <person name="Valliyodan B."/>
            <person name="Lindquist E."/>
            <person name="Peto M."/>
            <person name="Grant D."/>
            <person name="Shu S."/>
            <person name="Goodstein D."/>
            <person name="Barry K."/>
            <person name="Futrell-Griggs M."/>
            <person name="Abernathy B."/>
            <person name="Du J."/>
            <person name="Tian Z."/>
            <person name="Zhu L."/>
            <person name="Gill N."/>
            <person name="Joshi T."/>
            <person name="Libault M."/>
            <person name="Sethuraman A."/>
            <person name="Zhang X.-C."/>
            <person name="Shinozaki K."/>
            <person name="Nguyen H.T."/>
            <person name="Wing R.A."/>
            <person name="Cregan P."/>
            <person name="Specht J."/>
            <person name="Grimwood J."/>
            <person name="Rokhsar D."/>
            <person name="Stacey G."/>
            <person name="Shoemaker R.C."/>
            <person name="Jackson S.A."/>
        </authorList>
    </citation>
    <scope>NUCLEOTIDE SEQUENCE [LARGE SCALE GENOMIC DNA]</scope>
    <source>
        <strain evidence="8">cv. Williams 82</strain>
        <tissue evidence="7">Callus</tissue>
    </source>
</reference>
<dbReference type="GO" id="GO:0009705">
    <property type="term" value="C:plant-type vacuole membrane"/>
    <property type="evidence" value="ECO:0000318"/>
    <property type="project" value="GO_Central"/>
</dbReference>
<dbReference type="PANTHER" id="PTHR11654">
    <property type="entry name" value="OLIGOPEPTIDE TRANSPORTER-RELATED"/>
    <property type="match status" value="1"/>
</dbReference>
<reference evidence="7" key="3">
    <citation type="submission" date="2018-07" db="EMBL/GenBank/DDBJ databases">
        <title>WGS assembly of Glycine max.</title>
        <authorList>
            <person name="Schmutz J."/>
            <person name="Cannon S."/>
            <person name="Schlueter J."/>
            <person name="Ma J."/>
            <person name="Mitros T."/>
            <person name="Nelson W."/>
            <person name="Hyten D."/>
            <person name="Song Q."/>
            <person name="Thelen J."/>
            <person name="Cheng J."/>
            <person name="Xu D."/>
            <person name="Hellsten U."/>
            <person name="May G."/>
            <person name="Yu Y."/>
            <person name="Sakurai T."/>
            <person name="Umezawa T."/>
            <person name="Bhattacharyya M."/>
            <person name="Sandhu D."/>
            <person name="Valliyodan B."/>
            <person name="Lindquist E."/>
            <person name="Peto M."/>
            <person name="Grant D."/>
            <person name="Shu S."/>
            <person name="Goodstein D."/>
            <person name="Barry K."/>
            <person name="Futrell-Griggs M."/>
            <person name="Abernathy B."/>
            <person name="Du J."/>
            <person name="Tian Z."/>
            <person name="Zhu L."/>
            <person name="Gill N."/>
            <person name="Joshi T."/>
            <person name="Libault M."/>
            <person name="Sethuraman A."/>
            <person name="Zhang X."/>
            <person name="Shinozaki K."/>
            <person name="Nguyen H."/>
            <person name="Wing R."/>
            <person name="Cregan P."/>
            <person name="Specht J."/>
            <person name="Grimwood J."/>
            <person name="Rokhsar D."/>
            <person name="Stacey G."/>
            <person name="Shoemaker R."/>
            <person name="Jackson S."/>
        </authorList>
    </citation>
    <scope>NUCLEOTIDE SEQUENCE</scope>
    <source>
        <tissue evidence="7">Callus</tissue>
    </source>
</reference>
<dbReference type="GO" id="GO:0055085">
    <property type="term" value="P:transmembrane transport"/>
    <property type="evidence" value="ECO:0000318"/>
    <property type="project" value="GO_Central"/>
</dbReference>
<evidence type="ECO:0000256" key="1">
    <source>
        <dbReference type="ARBA" id="ARBA00004141"/>
    </source>
</evidence>
<accession>A0A0R0JV07</accession>